<comment type="caution">
    <text evidence="2">The sequence shown here is derived from an EMBL/GenBank/DDBJ whole genome shotgun (WGS) entry which is preliminary data.</text>
</comment>
<accession>A0A812KHN0</accession>
<gene>
    <name evidence="2" type="ORF">SPIL2461_LOCUS3412</name>
</gene>
<dbReference type="Proteomes" id="UP000649617">
    <property type="component" value="Unassembled WGS sequence"/>
</dbReference>
<evidence type="ECO:0000313" key="2">
    <source>
        <dbReference type="EMBL" id="CAE7229594.1"/>
    </source>
</evidence>
<name>A0A812KHN0_SYMPI</name>
<organism evidence="2 3">
    <name type="scientific">Symbiodinium pilosum</name>
    <name type="common">Dinoflagellate</name>
    <dbReference type="NCBI Taxonomy" id="2952"/>
    <lineage>
        <taxon>Eukaryota</taxon>
        <taxon>Sar</taxon>
        <taxon>Alveolata</taxon>
        <taxon>Dinophyceae</taxon>
        <taxon>Suessiales</taxon>
        <taxon>Symbiodiniaceae</taxon>
        <taxon>Symbiodinium</taxon>
    </lineage>
</organism>
<dbReference type="EMBL" id="CAJNIZ010004167">
    <property type="protein sequence ID" value="CAE7229594.1"/>
    <property type="molecule type" value="Genomic_DNA"/>
</dbReference>
<keyword evidence="3" id="KW-1185">Reference proteome</keyword>
<evidence type="ECO:0000313" key="3">
    <source>
        <dbReference type="Proteomes" id="UP000649617"/>
    </source>
</evidence>
<feature type="region of interest" description="Disordered" evidence="1">
    <location>
        <begin position="34"/>
        <end position="120"/>
    </location>
</feature>
<feature type="compositionally biased region" description="Basic and acidic residues" evidence="1">
    <location>
        <begin position="42"/>
        <end position="57"/>
    </location>
</feature>
<dbReference type="AlphaFoldDB" id="A0A812KHN0"/>
<reference evidence="2" key="1">
    <citation type="submission" date="2021-02" db="EMBL/GenBank/DDBJ databases">
        <authorList>
            <person name="Dougan E. K."/>
            <person name="Rhodes N."/>
            <person name="Thang M."/>
            <person name="Chan C."/>
        </authorList>
    </citation>
    <scope>NUCLEOTIDE SEQUENCE</scope>
</reference>
<protein>
    <submittedName>
        <fullName evidence="2">Uncharacterized protein</fullName>
    </submittedName>
</protein>
<sequence length="326" mass="35330">MEMGSVGDFAEYMRNYAANPAGILVQMHLTGCPKVRKHSRRRGELSKTRSHKSDKAKAVSFAAEMPVHEAQDGPAAASPEARPQDTPEASPLQPQLRGSKEPMFPGPSVPMPSMPLPASTDQPEIHALEQDPTIERAEVEAAEETLRAVTALKQLQQAAKDGSYAQWTLRRHGLPSTASEESQRRAEELKNAMAQLRQVTQQPLTQQNMKDFENAGRTASDAINRLQAAETEALRKRATEAKRQLLEGAKGWVAGIERQAKNPQLAMQAKEAGAQLEKSLTAALSQATQHTAEASLRRAGERRALLMGVISQAADMAAPGAPAVQQ</sequence>
<proteinExistence type="predicted"/>
<feature type="compositionally biased region" description="Pro residues" evidence="1">
    <location>
        <begin position="104"/>
        <end position="115"/>
    </location>
</feature>
<evidence type="ECO:0000256" key="1">
    <source>
        <dbReference type="SAM" id="MobiDB-lite"/>
    </source>
</evidence>
<dbReference type="OrthoDB" id="433545at2759"/>
<feature type="non-terminal residue" evidence="2">
    <location>
        <position position="1"/>
    </location>
</feature>